<dbReference type="Proteomes" id="UP000287910">
    <property type="component" value="Unassembled WGS sequence"/>
</dbReference>
<keyword evidence="2" id="KW-1185">Reference proteome</keyword>
<evidence type="ECO:0000313" key="2">
    <source>
        <dbReference type="Proteomes" id="UP000287910"/>
    </source>
</evidence>
<dbReference type="RefSeq" id="WP_126659584.1">
    <property type="nucleotide sequence ID" value="NZ_RYYR01000017.1"/>
</dbReference>
<dbReference type="AlphaFoldDB" id="A0A3S0RIF7"/>
<dbReference type="EMBL" id="RYYR01000017">
    <property type="protein sequence ID" value="RUL51095.1"/>
    <property type="molecule type" value="Genomic_DNA"/>
</dbReference>
<evidence type="ECO:0000313" key="1">
    <source>
        <dbReference type="EMBL" id="RUL51095.1"/>
    </source>
</evidence>
<proteinExistence type="predicted"/>
<name>A0A3S0RIF7_9BACI</name>
<accession>A0A3S0RIF7</accession>
<comment type="caution">
    <text evidence="1">The sequence shown here is derived from an EMBL/GenBank/DDBJ whole genome shotgun (WGS) entry which is preliminary data.</text>
</comment>
<protein>
    <submittedName>
        <fullName evidence="1">Uncharacterized protein</fullName>
    </submittedName>
</protein>
<sequence length="88" mass="10287">MWNNKNITRLELAHYLGLTEGQINTIISKLRKRLTQFAPSISGVSRLKKHEAAAIEFVYIRMKEYSQDEACDLAVEAFYQRRITRVKN</sequence>
<gene>
    <name evidence="1" type="ORF">EK386_12870</name>
</gene>
<organism evidence="1 2">
    <name type="scientific">Lysinibacillus antri</name>
    <dbReference type="NCBI Taxonomy" id="2498145"/>
    <lineage>
        <taxon>Bacteria</taxon>
        <taxon>Bacillati</taxon>
        <taxon>Bacillota</taxon>
        <taxon>Bacilli</taxon>
        <taxon>Bacillales</taxon>
        <taxon>Bacillaceae</taxon>
        <taxon>Lysinibacillus</taxon>
    </lineage>
</organism>
<reference evidence="1 2" key="1">
    <citation type="submission" date="2018-12" db="EMBL/GenBank/DDBJ databases">
        <title>Lysinibacillus antri sp. nov., isolated from a cave soil.</title>
        <authorList>
            <person name="Narsing Rao M.P."/>
            <person name="Zhang H."/>
            <person name="Dong Z.-Y."/>
            <person name="Niu X.-K."/>
            <person name="Zhang K."/>
            <person name="Fang B.-Z."/>
            <person name="Kang Y.-Q."/>
            <person name="Xiao M."/>
            <person name="Li W.-J."/>
        </authorList>
    </citation>
    <scope>NUCLEOTIDE SEQUENCE [LARGE SCALE GENOMIC DNA]</scope>
    <source>
        <strain evidence="1 2">SYSU K30002</strain>
    </source>
</reference>